<organism evidence="1">
    <name type="scientific">viral metagenome</name>
    <dbReference type="NCBI Taxonomy" id="1070528"/>
    <lineage>
        <taxon>unclassified sequences</taxon>
        <taxon>metagenomes</taxon>
        <taxon>organismal metagenomes</taxon>
    </lineage>
</organism>
<evidence type="ECO:0000313" key="1">
    <source>
        <dbReference type="EMBL" id="QHS88627.1"/>
    </source>
</evidence>
<protein>
    <submittedName>
        <fullName evidence="1">Uncharacterized protein</fullName>
    </submittedName>
</protein>
<sequence length="73" mass="8459">MKYITTLIKKFLTKDIPKPVGRWRIENCNTMMNNKIDLSNEDHCGPCGQYALEKIKSKSDNDQDTLLEKIKSL</sequence>
<accession>A0A6C0B8R2</accession>
<name>A0A6C0B8R2_9ZZZZ</name>
<proteinExistence type="predicted"/>
<dbReference type="AlphaFoldDB" id="A0A6C0B8R2"/>
<reference evidence="1" key="1">
    <citation type="journal article" date="2020" name="Nature">
        <title>Giant virus diversity and host interactions through global metagenomics.</title>
        <authorList>
            <person name="Schulz F."/>
            <person name="Roux S."/>
            <person name="Paez-Espino D."/>
            <person name="Jungbluth S."/>
            <person name="Walsh D.A."/>
            <person name="Denef V.J."/>
            <person name="McMahon K.D."/>
            <person name="Konstantinidis K.T."/>
            <person name="Eloe-Fadrosh E.A."/>
            <person name="Kyrpides N.C."/>
            <person name="Woyke T."/>
        </authorList>
    </citation>
    <scope>NUCLEOTIDE SEQUENCE</scope>
    <source>
        <strain evidence="1">GVMAG-M-3300010158-59</strain>
    </source>
</reference>
<dbReference type="EMBL" id="MN739102">
    <property type="protein sequence ID" value="QHS88627.1"/>
    <property type="molecule type" value="Genomic_DNA"/>
</dbReference>